<keyword evidence="2" id="KW-1185">Reference proteome</keyword>
<protein>
    <submittedName>
        <fullName evidence="1">Uncharacterized protein</fullName>
    </submittedName>
</protein>
<gene>
    <name evidence="1" type="ORF">EJ05DRAFT_503498</name>
</gene>
<accession>A0A6A6VY61</accession>
<evidence type="ECO:0000313" key="2">
    <source>
        <dbReference type="Proteomes" id="UP000799437"/>
    </source>
</evidence>
<dbReference type="EMBL" id="ML996578">
    <property type="protein sequence ID" value="KAF2755193.1"/>
    <property type="molecule type" value="Genomic_DNA"/>
</dbReference>
<evidence type="ECO:0000313" key="1">
    <source>
        <dbReference type="EMBL" id="KAF2755193.1"/>
    </source>
</evidence>
<organism evidence="1 2">
    <name type="scientific">Pseudovirgaria hyperparasitica</name>
    <dbReference type="NCBI Taxonomy" id="470096"/>
    <lineage>
        <taxon>Eukaryota</taxon>
        <taxon>Fungi</taxon>
        <taxon>Dikarya</taxon>
        <taxon>Ascomycota</taxon>
        <taxon>Pezizomycotina</taxon>
        <taxon>Dothideomycetes</taxon>
        <taxon>Dothideomycetes incertae sedis</taxon>
        <taxon>Acrospermales</taxon>
        <taxon>Acrospermaceae</taxon>
        <taxon>Pseudovirgaria</taxon>
    </lineage>
</organism>
<proteinExistence type="predicted"/>
<dbReference type="AlphaFoldDB" id="A0A6A6VY61"/>
<dbReference type="Proteomes" id="UP000799437">
    <property type="component" value="Unassembled WGS sequence"/>
</dbReference>
<dbReference type="RefSeq" id="XP_033597644.1">
    <property type="nucleotide sequence ID" value="XM_033747431.1"/>
</dbReference>
<dbReference type="GeneID" id="54488485"/>
<sequence length="485" mass="55174">MDFERCAELHNKLAQIGWEAAGYEEPLPATTWWDVYGNDQKAADIAKRSPTFAKFLKLAIVIPFDYGTRNHREHHLFYLVCGLMSPKGMREPSYINVDGLGLQHDNPRFITIYATTIHNDDLYEGVLYDLHSNDAIYVTDVQERHIAFNGRQLWYPLEDMLSNWHTMIENGQIVAISDEADSPPDIPAGLVNTDHEWTVDYNRHRPWVMLPYSKGLLEMCLTSWEQLVQAIEDRIDLSTTQGAQYGIYDEATLNSAEIPPGFARDFLSQARKPKVEYLAPGMRLVSAGDFIKQPFSQDAKKFSHDRGSSGTDLWPIPLLQASELALPGSPVGSWTPLWQFSKSTYAAGLYFDGYRWGAQPLETVCRLVLPFGIGSKGNMRLTDGSVSGEKIGNKDPPMKFEDRHADLYQPGFNPFGDWQHVSLHSILQSWVSLVEKGEWKVSKQGVAESISKWKDADSRNKWHLYRIELDQTGRTSHFVETEREL</sequence>
<reference evidence="1" key="1">
    <citation type="journal article" date="2020" name="Stud. Mycol.">
        <title>101 Dothideomycetes genomes: a test case for predicting lifestyles and emergence of pathogens.</title>
        <authorList>
            <person name="Haridas S."/>
            <person name="Albert R."/>
            <person name="Binder M."/>
            <person name="Bloem J."/>
            <person name="Labutti K."/>
            <person name="Salamov A."/>
            <person name="Andreopoulos B."/>
            <person name="Baker S."/>
            <person name="Barry K."/>
            <person name="Bills G."/>
            <person name="Bluhm B."/>
            <person name="Cannon C."/>
            <person name="Castanera R."/>
            <person name="Culley D."/>
            <person name="Daum C."/>
            <person name="Ezra D."/>
            <person name="Gonzalez J."/>
            <person name="Henrissat B."/>
            <person name="Kuo A."/>
            <person name="Liang C."/>
            <person name="Lipzen A."/>
            <person name="Lutzoni F."/>
            <person name="Magnuson J."/>
            <person name="Mondo S."/>
            <person name="Nolan M."/>
            <person name="Ohm R."/>
            <person name="Pangilinan J."/>
            <person name="Park H.-J."/>
            <person name="Ramirez L."/>
            <person name="Alfaro M."/>
            <person name="Sun H."/>
            <person name="Tritt A."/>
            <person name="Yoshinaga Y."/>
            <person name="Zwiers L.-H."/>
            <person name="Turgeon B."/>
            <person name="Goodwin S."/>
            <person name="Spatafora J."/>
            <person name="Crous P."/>
            <person name="Grigoriev I."/>
        </authorList>
    </citation>
    <scope>NUCLEOTIDE SEQUENCE</scope>
    <source>
        <strain evidence="1">CBS 121739</strain>
    </source>
</reference>
<name>A0A6A6VY61_9PEZI</name>
<dbReference type="OrthoDB" id="3029470at2759"/>